<dbReference type="InterPro" id="IPR019481">
    <property type="entry name" value="TFIIIC_triple_barrel"/>
</dbReference>
<evidence type="ECO:0000313" key="4">
    <source>
        <dbReference type="Proteomes" id="UP000078512"/>
    </source>
</evidence>
<keyword evidence="4" id="KW-1185">Reference proteome</keyword>
<dbReference type="STRING" id="1314771.A0A197KB84"/>
<dbReference type="Proteomes" id="UP000078512">
    <property type="component" value="Unassembled WGS sequence"/>
</dbReference>
<dbReference type="Gene3D" id="2.60.40.4370">
    <property type="match status" value="1"/>
</dbReference>
<proteinExistence type="predicted"/>
<feature type="domain" description="Transcription factor TFIIIC triple barrel" evidence="2">
    <location>
        <begin position="22"/>
        <end position="123"/>
    </location>
</feature>
<feature type="region of interest" description="Disordered" evidence="1">
    <location>
        <begin position="136"/>
        <end position="192"/>
    </location>
</feature>
<protein>
    <recommendedName>
        <fullName evidence="2">Transcription factor TFIIIC triple barrel domain-containing protein</fullName>
    </recommendedName>
</protein>
<gene>
    <name evidence="3" type="ORF">K457DRAFT_861757</name>
</gene>
<evidence type="ECO:0000259" key="2">
    <source>
        <dbReference type="Pfam" id="PF10419"/>
    </source>
</evidence>
<dbReference type="Pfam" id="PF10419">
    <property type="entry name" value="TFIIIC_sub6"/>
    <property type="match status" value="1"/>
</dbReference>
<evidence type="ECO:0000256" key="1">
    <source>
        <dbReference type="SAM" id="MobiDB-lite"/>
    </source>
</evidence>
<organism evidence="3 4">
    <name type="scientific">Linnemannia elongata AG-77</name>
    <dbReference type="NCBI Taxonomy" id="1314771"/>
    <lineage>
        <taxon>Eukaryota</taxon>
        <taxon>Fungi</taxon>
        <taxon>Fungi incertae sedis</taxon>
        <taxon>Mucoromycota</taxon>
        <taxon>Mortierellomycotina</taxon>
        <taxon>Mortierellomycetes</taxon>
        <taxon>Mortierellales</taxon>
        <taxon>Mortierellaceae</taxon>
        <taxon>Linnemannia</taxon>
    </lineage>
</organism>
<dbReference type="AlphaFoldDB" id="A0A197KB84"/>
<sequence>MEVQEHTADAQQQDSQDWEWVEETEYIVLDFGGSNLDASDMEQLTIKGYSLVGLETGSPYFKCGAHTFKGCFEENAFTEDLIFNMKVREDVEENMEDNEEDNTDALELLAITTKHVIFDPVELVRNERMAPVDIDVPVENNQPQQLDETDSQAMARGSSQSIWKAARQAAGMSTVSKRNRPQKTRQQVHRGE</sequence>
<accession>A0A197KB84</accession>
<evidence type="ECO:0000313" key="3">
    <source>
        <dbReference type="EMBL" id="OAQ33654.1"/>
    </source>
</evidence>
<name>A0A197KB84_9FUNG</name>
<reference evidence="3 4" key="1">
    <citation type="submission" date="2016-05" db="EMBL/GenBank/DDBJ databases">
        <title>Genome sequencing reveals origins of a unique bacterial endosymbiosis in the earliest lineages of terrestrial Fungi.</title>
        <authorList>
            <consortium name="DOE Joint Genome Institute"/>
            <person name="Uehling J."/>
            <person name="Gryganskyi A."/>
            <person name="Hameed K."/>
            <person name="Tschaplinski T."/>
            <person name="Misztal P."/>
            <person name="Wu S."/>
            <person name="Desiro A."/>
            <person name="Vande Pol N."/>
            <person name="Du Z.-Y."/>
            <person name="Zienkiewicz A."/>
            <person name="Zienkiewicz K."/>
            <person name="Morin E."/>
            <person name="Tisserant E."/>
            <person name="Splivallo R."/>
            <person name="Hainaut M."/>
            <person name="Henrissat B."/>
            <person name="Ohm R."/>
            <person name="Kuo A."/>
            <person name="Yan J."/>
            <person name="Lipzen A."/>
            <person name="Nolan M."/>
            <person name="Labutti K."/>
            <person name="Barry K."/>
            <person name="Goldstein A."/>
            <person name="Labbe J."/>
            <person name="Schadt C."/>
            <person name="Tuskan G."/>
            <person name="Grigoriev I."/>
            <person name="Martin F."/>
            <person name="Vilgalys R."/>
            <person name="Bonito G."/>
        </authorList>
    </citation>
    <scope>NUCLEOTIDE SEQUENCE [LARGE SCALE GENOMIC DNA]</scope>
    <source>
        <strain evidence="3 4">AG-77</strain>
    </source>
</reference>
<dbReference type="EMBL" id="KV442020">
    <property type="protein sequence ID" value="OAQ33654.1"/>
    <property type="molecule type" value="Genomic_DNA"/>
</dbReference>
<dbReference type="OrthoDB" id="1877767at2759"/>
<feature type="compositionally biased region" description="Basic residues" evidence="1">
    <location>
        <begin position="177"/>
        <end position="192"/>
    </location>
</feature>